<evidence type="ECO:0000313" key="2">
    <source>
        <dbReference type="WBParaSite" id="nRc.2.0.1.t22983-RA"/>
    </source>
</evidence>
<sequence>MLALLIAFSRDATGTRTRIHYYPTQTRTHYFKSLRPGPGPGPVMVEIARAGPVISKKSDLLHP</sequence>
<name>A0A915J926_ROMCU</name>
<accession>A0A915J926</accession>
<protein>
    <submittedName>
        <fullName evidence="2">Uncharacterized protein</fullName>
    </submittedName>
</protein>
<organism evidence="1 2">
    <name type="scientific">Romanomermis culicivorax</name>
    <name type="common">Nematode worm</name>
    <dbReference type="NCBI Taxonomy" id="13658"/>
    <lineage>
        <taxon>Eukaryota</taxon>
        <taxon>Metazoa</taxon>
        <taxon>Ecdysozoa</taxon>
        <taxon>Nematoda</taxon>
        <taxon>Enoplea</taxon>
        <taxon>Dorylaimia</taxon>
        <taxon>Mermithida</taxon>
        <taxon>Mermithoidea</taxon>
        <taxon>Mermithidae</taxon>
        <taxon>Romanomermis</taxon>
    </lineage>
</organism>
<keyword evidence="1" id="KW-1185">Reference proteome</keyword>
<dbReference type="WBParaSite" id="nRc.2.0.1.t22983-RA">
    <property type="protein sequence ID" value="nRc.2.0.1.t22983-RA"/>
    <property type="gene ID" value="nRc.2.0.1.g22983"/>
</dbReference>
<dbReference type="AlphaFoldDB" id="A0A915J926"/>
<proteinExistence type="predicted"/>
<dbReference type="Proteomes" id="UP000887565">
    <property type="component" value="Unplaced"/>
</dbReference>
<reference evidence="2" key="1">
    <citation type="submission" date="2022-11" db="UniProtKB">
        <authorList>
            <consortium name="WormBaseParasite"/>
        </authorList>
    </citation>
    <scope>IDENTIFICATION</scope>
</reference>
<evidence type="ECO:0000313" key="1">
    <source>
        <dbReference type="Proteomes" id="UP000887565"/>
    </source>
</evidence>